<feature type="domain" description="Protein kinase" evidence="17">
    <location>
        <begin position="431"/>
        <end position="707"/>
    </location>
</feature>
<dbReference type="PANTHER" id="PTHR27003">
    <property type="entry name" value="OS07G0166700 PROTEIN"/>
    <property type="match status" value="1"/>
</dbReference>
<dbReference type="GO" id="GO:0004674">
    <property type="term" value="F:protein serine/threonine kinase activity"/>
    <property type="evidence" value="ECO:0007669"/>
    <property type="project" value="UniProtKB-KW"/>
</dbReference>
<evidence type="ECO:0000256" key="14">
    <source>
        <dbReference type="ARBA" id="ARBA00023170"/>
    </source>
</evidence>
<evidence type="ECO:0000256" key="16">
    <source>
        <dbReference type="PROSITE-ProRule" id="PRU10141"/>
    </source>
</evidence>
<dbReference type="InterPro" id="IPR008271">
    <property type="entry name" value="Ser/Thr_kinase_AS"/>
</dbReference>
<feature type="domain" description="Protein kinase" evidence="17">
    <location>
        <begin position="23"/>
        <end position="388"/>
    </location>
</feature>
<name>A0A251V967_HELAN</name>
<dbReference type="GO" id="GO:0002229">
    <property type="term" value="P:defense response to oomycetes"/>
    <property type="evidence" value="ECO:0007669"/>
    <property type="project" value="UniProtKB-ARBA"/>
</dbReference>
<dbReference type="FunFam" id="1.10.510.10:FF:000240">
    <property type="entry name" value="Lectin-domain containing receptor kinase A4.3"/>
    <property type="match status" value="2"/>
</dbReference>
<evidence type="ECO:0000256" key="9">
    <source>
        <dbReference type="ARBA" id="ARBA00022741"/>
    </source>
</evidence>
<dbReference type="Pfam" id="PF00069">
    <property type="entry name" value="Pkinase"/>
    <property type="match status" value="1"/>
</dbReference>
<keyword evidence="19" id="KW-1185">Reference proteome</keyword>
<evidence type="ECO:0000256" key="7">
    <source>
        <dbReference type="ARBA" id="ARBA00022692"/>
    </source>
</evidence>
<keyword evidence="10 18" id="KW-0418">Kinase</keyword>
<feature type="binding site" evidence="16">
    <location>
        <position position="54"/>
    </location>
    <ligand>
        <name>ATP</name>
        <dbReference type="ChEBI" id="CHEBI:30616"/>
    </ligand>
</feature>
<protein>
    <submittedName>
        <fullName evidence="18">Putative serine-threonine/tyrosine-protein kinase catalytic domain, cGMP-dependent kinase</fullName>
    </submittedName>
</protein>
<dbReference type="Gene3D" id="1.10.510.10">
    <property type="entry name" value="Transferase(Phosphotransferase) domain 1"/>
    <property type="match status" value="3"/>
</dbReference>
<dbReference type="EMBL" id="CM007892">
    <property type="protein sequence ID" value="OTG31706.1"/>
    <property type="molecule type" value="Genomic_DNA"/>
</dbReference>
<evidence type="ECO:0000256" key="11">
    <source>
        <dbReference type="ARBA" id="ARBA00022840"/>
    </source>
</evidence>
<dbReference type="InParanoid" id="A0A251V967"/>
<evidence type="ECO:0000256" key="8">
    <source>
        <dbReference type="ARBA" id="ARBA00022729"/>
    </source>
</evidence>
<keyword evidence="11 16" id="KW-0067">ATP-binding</keyword>
<keyword evidence="13" id="KW-0472">Membrane</keyword>
<dbReference type="GO" id="GO:0004714">
    <property type="term" value="F:transmembrane receptor protein tyrosine kinase activity"/>
    <property type="evidence" value="ECO:0007669"/>
    <property type="project" value="InterPro"/>
</dbReference>
<keyword evidence="5" id="KW-0723">Serine/threonine-protein kinase</keyword>
<dbReference type="InterPro" id="IPR017441">
    <property type="entry name" value="Protein_kinase_ATP_BS"/>
</dbReference>
<comment type="similarity">
    <text evidence="3">In the C-terminal section; belongs to the protein kinase superfamily. Ser/Thr protein kinase family.</text>
</comment>
<comment type="similarity">
    <text evidence="2">In the N-terminal section; belongs to the leguminous lectin family.</text>
</comment>
<keyword evidence="8" id="KW-0732">Signal</keyword>
<dbReference type="PROSITE" id="PS50011">
    <property type="entry name" value="PROTEIN_KINASE_DOM"/>
    <property type="match status" value="2"/>
</dbReference>
<dbReference type="SUPFAM" id="SSF56112">
    <property type="entry name" value="Protein kinase-like (PK-like)"/>
    <property type="match status" value="3"/>
</dbReference>
<dbReference type="GO" id="GO:0005524">
    <property type="term" value="F:ATP binding"/>
    <property type="evidence" value="ECO:0007669"/>
    <property type="project" value="UniProtKB-UniRule"/>
</dbReference>
<organism evidence="18 19">
    <name type="scientific">Helianthus annuus</name>
    <name type="common">Common sunflower</name>
    <dbReference type="NCBI Taxonomy" id="4232"/>
    <lineage>
        <taxon>Eukaryota</taxon>
        <taxon>Viridiplantae</taxon>
        <taxon>Streptophyta</taxon>
        <taxon>Embryophyta</taxon>
        <taxon>Tracheophyta</taxon>
        <taxon>Spermatophyta</taxon>
        <taxon>Magnoliopsida</taxon>
        <taxon>eudicotyledons</taxon>
        <taxon>Gunneridae</taxon>
        <taxon>Pentapetalae</taxon>
        <taxon>asterids</taxon>
        <taxon>campanulids</taxon>
        <taxon>Asterales</taxon>
        <taxon>Asteraceae</taxon>
        <taxon>Asteroideae</taxon>
        <taxon>Heliantheae alliance</taxon>
        <taxon>Heliantheae</taxon>
        <taxon>Helianthus</taxon>
    </lineage>
</organism>
<dbReference type="GO" id="GO:0004672">
    <property type="term" value="F:protein kinase activity"/>
    <property type="evidence" value="ECO:0000318"/>
    <property type="project" value="GO_Central"/>
</dbReference>
<dbReference type="Pfam" id="PF07714">
    <property type="entry name" value="PK_Tyr_Ser-Thr"/>
    <property type="match status" value="2"/>
</dbReference>
<keyword evidence="15" id="KW-0325">Glycoprotein</keyword>
<keyword evidence="14" id="KW-0675">Receptor</keyword>
<evidence type="ECO:0000256" key="15">
    <source>
        <dbReference type="ARBA" id="ARBA00023180"/>
    </source>
</evidence>
<dbReference type="Pfam" id="PF14299">
    <property type="entry name" value="PP2"/>
    <property type="match status" value="1"/>
</dbReference>
<dbReference type="GO" id="GO:0005886">
    <property type="term" value="C:plasma membrane"/>
    <property type="evidence" value="ECO:0000318"/>
    <property type="project" value="GO_Central"/>
</dbReference>
<evidence type="ECO:0000256" key="13">
    <source>
        <dbReference type="ARBA" id="ARBA00023136"/>
    </source>
</evidence>
<dbReference type="OMA" id="NRCHEDR"/>
<evidence type="ECO:0000256" key="4">
    <source>
        <dbReference type="ARBA" id="ARBA00022475"/>
    </source>
</evidence>
<keyword evidence="7" id="KW-0812">Transmembrane</keyword>
<sequence>MSYMDDFTHLEIQLEDIRAATNNFSDKPIGNGGFGAVYKGELILPIGQKMVAFKRLNRKYGQGDVEFWKEITMLSELSHENLASLLHFCREGDERILVYEYASRRSLDGYLDKASLTWTQRLNICIGAARGIESLSTFAAIAKRCLIRDHKKRPKMVEVVEELEVALHQQRNSKQNNVSVAKTPTSYRYMKKFDHLKIRLTDILLATNNFSVDNLCGRGIAYLHDPKKTQQRVLHRDIKSSNILLDDKWTAKVSDFGLSKITPANQPRTYLVSSIVGTPGYCDPSYYDTGILSKECDVYSFGVVLFEVMCGRLCCEFDKDKLICILVNTWRNRCHEDRLDDIIFPDLKRQINQEALSTFATIALRCLNRDHKKRPKMVEIVKELEITLYHQQNSKLHKANLTKTPTPYGFMEEYDYLKIGLKDIEVATNSFSDYKLVARGGFGKVYIGELSLLGGKSLVCFKRLDRRFGQGDVEFWKEVSFLSKYKHENLVSLLNFCDDSHERILVYNCASRGSLDRYVSDPGLTWTQRLKICVGVANAMNYLHVPHDRKHRVIHRNIKSSNILLNDDWTSMVSDFTQSKIVSEKESEDYAISEVVGTNGYCDPLYMETGNLTKESDVYSFGVVLFELLCGRLCTIYRNRELGLLLPTWLRYYNEKRLDEIIFPDLKEKMDSCSLNTFSSLAYRCLKKEREERPSMAEVMKQLEIALEQQEDFEETMRIQNLVISSISKTPRNQNFMRFPNGVLVGDGNTWLSILQSGKVCEVISATKCISADSLVHDDTQNLRFSNVLKGGMNNGFTIKVTTQFLSRKVRYTVSLVFKHNGTHHGTHIPFKFKLNEERYYSDLCMPHVRDDGWLMIELYQFTSYKKEHDIGIHFLPLLNIASSSIEYFLEGVEFRPVQYVS</sequence>
<keyword evidence="4" id="KW-1003">Cell membrane</keyword>
<evidence type="ECO:0000256" key="3">
    <source>
        <dbReference type="ARBA" id="ARBA00010217"/>
    </source>
</evidence>
<evidence type="ECO:0000313" key="18">
    <source>
        <dbReference type="EMBL" id="OTG31706.1"/>
    </source>
</evidence>
<keyword evidence="12" id="KW-1133">Transmembrane helix</keyword>
<dbReference type="FunFam" id="3.30.200.20:FF:000039">
    <property type="entry name" value="receptor-like protein kinase FERONIA"/>
    <property type="match status" value="1"/>
</dbReference>
<evidence type="ECO:0000256" key="2">
    <source>
        <dbReference type="ARBA" id="ARBA00008536"/>
    </source>
</evidence>
<keyword evidence="9 16" id="KW-0547">Nucleotide-binding</keyword>
<accession>A0A251V967</accession>
<evidence type="ECO:0000256" key="10">
    <source>
        <dbReference type="ARBA" id="ARBA00022777"/>
    </source>
</evidence>
<dbReference type="PROSITE" id="PS00108">
    <property type="entry name" value="PROTEIN_KINASE_ST"/>
    <property type="match status" value="1"/>
</dbReference>
<dbReference type="AlphaFoldDB" id="A0A251V967"/>
<dbReference type="InterPro" id="IPR011009">
    <property type="entry name" value="Kinase-like_dom_sf"/>
</dbReference>
<dbReference type="InterPro" id="IPR025886">
    <property type="entry name" value="PP2-like"/>
</dbReference>
<proteinExistence type="inferred from homology"/>
<dbReference type="InterPro" id="IPR000719">
    <property type="entry name" value="Prot_kinase_dom"/>
</dbReference>
<evidence type="ECO:0000256" key="12">
    <source>
        <dbReference type="ARBA" id="ARBA00022989"/>
    </source>
</evidence>
<evidence type="ECO:0000256" key="1">
    <source>
        <dbReference type="ARBA" id="ARBA00004251"/>
    </source>
</evidence>
<dbReference type="PROSITE" id="PS00107">
    <property type="entry name" value="PROTEIN_KINASE_ATP"/>
    <property type="match status" value="1"/>
</dbReference>
<dbReference type="PANTHER" id="PTHR27003:SF448">
    <property type="entry name" value="PROTEIN KINASE DOMAIN-CONTAINING PROTEIN"/>
    <property type="match status" value="1"/>
</dbReference>
<comment type="subcellular location">
    <subcellularLocation>
        <location evidence="1">Cell membrane</location>
        <topology evidence="1">Single-pass type I membrane protein</topology>
    </subcellularLocation>
</comment>
<evidence type="ECO:0000259" key="17">
    <source>
        <dbReference type="PROSITE" id="PS50011"/>
    </source>
</evidence>
<evidence type="ECO:0000256" key="6">
    <source>
        <dbReference type="ARBA" id="ARBA00022679"/>
    </source>
</evidence>
<evidence type="ECO:0000313" key="19">
    <source>
        <dbReference type="Proteomes" id="UP000215914"/>
    </source>
</evidence>
<dbReference type="InterPro" id="IPR001245">
    <property type="entry name" value="Ser-Thr/Tyr_kinase_cat_dom"/>
</dbReference>
<dbReference type="InterPro" id="IPR045272">
    <property type="entry name" value="ANXUR1/2-like"/>
</dbReference>
<dbReference type="Proteomes" id="UP000215914">
    <property type="component" value="Chromosome 3"/>
</dbReference>
<dbReference type="Gene3D" id="3.30.200.20">
    <property type="entry name" value="Phosphorylase Kinase, domain 1"/>
    <property type="match status" value="1"/>
</dbReference>
<keyword evidence="6" id="KW-0808">Transferase</keyword>
<evidence type="ECO:0000256" key="5">
    <source>
        <dbReference type="ARBA" id="ARBA00022527"/>
    </source>
</evidence>
<dbReference type="SMART" id="SM00220">
    <property type="entry name" value="S_TKc"/>
    <property type="match status" value="2"/>
</dbReference>
<gene>
    <name evidence="18" type="ORF">HannXRQ_Chr03g0078661</name>
</gene>
<reference evidence="19" key="1">
    <citation type="journal article" date="2017" name="Nature">
        <title>The sunflower genome provides insights into oil metabolism, flowering and Asterid evolution.</title>
        <authorList>
            <person name="Badouin H."/>
            <person name="Gouzy J."/>
            <person name="Grassa C.J."/>
            <person name="Murat F."/>
            <person name="Staton S.E."/>
            <person name="Cottret L."/>
            <person name="Lelandais-Briere C."/>
            <person name="Owens G.L."/>
            <person name="Carrere S."/>
            <person name="Mayjonade B."/>
            <person name="Legrand L."/>
            <person name="Gill N."/>
            <person name="Kane N.C."/>
            <person name="Bowers J.E."/>
            <person name="Hubner S."/>
            <person name="Bellec A."/>
            <person name="Berard A."/>
            <person name="Berges H."/>
            <person name="Blanchet N."/>
            <person name="Boniface M.C."/>
            <person name="Brunel D."/>
            <person name="Catrice O."/>
            <person name="Chaidir N."/>
            <person name="Claudel C."/>
            <person name="Donnadieu C."/>
            <person name="Faraut T."/>
            <person name="Fievet G."/>
            <person name="Helmstetter N."/>
            <person name="King M."/>
            <person name="Knapp S.J."/>
            <person name="Lai Z."/>
            <person name="Le Paslier M.C."/>
            <person name="Lippi Y."/>
            <person name="Lorenzon L."/>
            <person name="Mandel J.R."/>
            <person name="Marage G."/>
            <person name="Marchand G."/>
            <person name="Marquand E."/>
            <person name="Bret-Mestries E."/>
            <person name="Morien E."/>
            <person name="Nambeesan S."/>
            <person name="Nguyen T."/>
            <person name="Pegot-Espagnet P."/>
            <person name="Pouilly N."/>
            <person name="Raftis F."/>
            <person name="Sallet E."/>
            <person name="Schiex T."/>
            <person name="Thomas J."/>
            <person name="Vandecasteele C."/>
            <person name="Vares D."/>
            <person name="Vear F."/>
            <person name="Vautrin S."/>
            <person name="Crespi M."/>
            <person name="Mangin B."/>
            <person name="Burke J.M."/>
            <person name="Salse J."/>
            <person name="Munos S."/>
            <person name="Vincourt P."/>
            <person name="Rieseberg L.H."/>
            <person name="Langlade N.B."/>
        </authorList>
    </citation>
    <scope>NUCLEOTIDE SEQUENCE [LARGE SCALE GENOMIC DNA]</scope>
    <source>
        <strain evidence="19">cv. SF193</strain>
    </source>
</reference>